<evidence type="ECO:0000313" key="2">
    <source>
        <dbReference type="EMBL" id="ASJ24372.1"/>
    </source>
</evidence>
<dbReference type="PANTHER" id="PTHR39966:SF3">
    <property type="entry name" value="DUF438 DOMAIN-CONTAINING PROTEIN"/>
    <property type="match status" value="1"/>
</dbReference>
<dbReference type="OrthoDB" id="9792554at2"/>
<gene>
    <name evidence="2" type="ORF">LHGZ1_1541</name>
</gene>
<evidence type="ECO:0000313" key="3">
    <source>
        <dbReference type="Proteomes" id="UP000197424"/>
    </source>
</evidence>
<dbReference type="InterPro" id="IPR012312">
    <property type="entry name" value="Hemerythrin-like"/>
</dbReference>
<dbReference type="RefSeq" id="WP_088860703.1">
    <property type="nucleotide sequence ID" value="NZ_CP022115.1"/>
</dbReference>
<dbReference type="Gene3D" id="1.20.120.520">
    <property type="entry name" value="nmb1532 protein domain like"/>
    <property type="match status" value="1"/>
</dbReference>
<sequence length="142" mass="16112">MSATDILSHQHRACDTLFAACESAVRTQDWNRAQVVFASFRQNMERHFSIEELVLFPAYESASGSSMGPTRMMRIEHQDMRDLMDDIEAALAARQLAAFLGQNDTLLILMQQHNMKEECVLYPVCEKLLPDMGALIEESCAR</sequence>
<accession>A0A248LI99</accession>
<dbReference type="EMBL" id="CP022115">
    <property type="protein sequence ID" value="ASJ24372.1"/>
    <property type="molecule type" value="Genomic_DNA"/>
</dbReference>
<dbReference type="AlphaFoldDB" id="A0A248LI99"/>
<organism evidence="2 3">
    <name type="scientific">Laribacter hongkongensis</name>
    <dbReference type="NCBI Taxonomy" id="168471"/>
    <lineage>
        <taxon>Bacteria</taxon>
        <taxon>Pseudomonadati</taxon>
        <taxon>Pseudomonadota</taxon>
        <taxon>Betaproteobacteria</taxon>
        <taxon>Neisseriales</taxon>
        <taxon>Aquaspirillaceae</taxon>
        <taxon>Laribacter</taxon>
    </lineage>
</organism>
<reference evidence="3" key="1">
    <citation type="submission" date="2017-06" db="EMBL/GenBank/DDBJ databases">
        <title>Whole genome sequence of Laribacter hongkongensis LHGZ1.</title>
        <authorList>
            <person name="Chen D."/>
            <person name="Wu H."/>
            <person name="Chen J."/>
        </authorList>
    </citation>
    <scope>NUCLEOTIDE SEQUENCE [LARGE SCALE GENOMIC DNA]</scope>
    <source>
        <strain evidence="3">LHGZ1</strain>
    </source>
</reference>
<dbReference type="PANTHER" id="PTHR39966">
    <property type="entry name" value="BLL2471 PROTEIN-RELATED"/>
    <property type="match status" value="1"/>
</dbReference>
<evidence type="ECO:0000259" key="1">
    <source>
        <dbReference type="Pfam" id="PF01814"/>
    </source>
</evidence>
<feature type="domain" description="Hemerythrin-like" evidence="1">
    <location>
        <begin position="3"/>
        <end position="124"/>
    </location>
</feature>
<dbReference type="Pfam" id="PF01814">
    <property type="entry name" value="Hemerythrin"/>
    <property type="match status" value="1"/>
</dbReference>
<proteinExistence type="predicted"/>
<dbReference type="GO" id="GO:0005886">
    <property type="term" value="C:plasma membrane"/>
    <property type="evidence" value="ECO:0007669"/>
    <property type="project" value="TreeGrafter"/>
</dbReference>
<dbReference type="Proteomes" id="UP000197424">
    <property type="component" value="Chromosome"/>
</dbReference>
<name>A0A248LI99_9NEIS</name>
<protein>
    <submittedName>
        <fullName evidence="2">Hemerythrin</fullName>
    </submittedName>
</protein>